<organism evidence="1 2">
    <name type="scientific">Citrus sinensis</name>
    <name type="common">Sweet orange</name>
    <name type="synonym">Citrus aurantium var. sinensis</name>
    <dbReference type="NCBI Taxonomy" id="2711"/>
    <lineage>
        <taxon>Eukaryota</taxon>
        <taxon>Viridiplantae</taxon>
        <taxon>Streptophyta</taxon>
        <taxon>Embryophyta</taxon>
        <taxon>Tracheophyta</taxon>
        <taxon>Spermatophyta</taxon>
        <taxon>Magnoliopsida</taxon>
        <taxon>eudicotyledons</taxon>
        <taxon>Gunneridae</taxon>
        <taxon>Pentapetalae</taxon>
        <taxon>rosids</taxon>
        <taxon>malvids</taxon>
        <taxon>Sapindales</taxon>
        <taxon>Rutaceae</taxon>
        <taxon>Aurantioideae</taxon>
        <taxon>Citrus</taxon>
    </lineage>
</organism>
<comment type="caution">
    <text evidence="1">The sequence shown here is derived from an EMBL/GenBank/DDBJ whole genome shotgun (WGS) entry which is preliminary data.</text>
</comment>
<keyword evidence="2" id="KW-1185">Reference proteome</keyword>
<name>A0ACB8JMV9_CITSI</name>
<gene>
    <name evidence="1" type="ORF">KPL71_017215</name>
</gene>
<evidence type="ECO:0000313" key="1">
    <source>
        <dbReference type="EMBL" id="KAH9733964.1"/>
    </source>
</evidence>
<dbReference type="Proteomes" id="UP000829398">
    <property type="component" value="Chromosome 6"/>
</dbReference>
<protein>
    <submittedName>
        <fullName evidence="1">Uncharacterized protein</fullName>
    </submittedName>
</protein>
<sequence length="115" mass="13302">MLLVSLTPHIMVVSVLFSAFYTTFYLSSGFLIPKPQIPKWWIWSYSLTPASWTMEGLLTSQYGDIDREIQVLLEKITKADFLEEYFGFHFDRLPSVAVFLTVFPLVFGFSLCIFV</sequence>
<evidence type="ECO:0000313" key="2">
    <source>
        <dbReference type="Proteomes" id="UP000829398"/>
    </source>
</evidence>
<accession>A0ACB8JMV9</accession>
<reference evidence="2" key="1">
    <citation type="journal article" date="2023" name="Hortic. Res.">
        <title>A chromosome-level phased genome enabling allele-level studies in sweet orange: a case study on citrus Huanglongbing tolerance.</title>
        <authorList>
            <person name="Wu B."/>
            <person name="Yu Q."/>
            <person name="Deng Z."/>
            <person name="Duan Y."/>
            <person name="Luo F."/>
            <person name="Gmitter F. Jr."/>
        </authorList>
    </citation>
    <scope>NUCLEOTIDE SEQUENCE [LARGE SCALE GENOMIC DNA]</scope>
    <source>
        <strain evidence="2">cv. Valencia</strain>
    </source>
</reference>
<proteinExistence type="predicted"/>
<dbReference type="EMBL" id="CM039175">
    <property type="protein sequence ID" value="KAH9733964.1"/>
    <property type="molecule type" value="Genomic_DNA"/>
</dbReference>